<reference evidence="1" key="1">
    <citation type="submission" date="2020-01" db="EMBL/GenBank/DDBJ databases">
        <title>Development of genomics and gene disruption for Polysphondylium violaceum indicates a role for the polyketide synthase stlB in stalk morphogenesis.</title>
        <authorList>
            <person name="Narita B."/>
            <person name="Kawabe Y."/>
            <person name="Kin K."/>
            <person name="Saito T."/>
            <person name="Gibbs R."/>
            <person name="Kuspa A."/>
            <person name="Muzny D."/>
            <person name="Queller D."/>
            <person name="Richards S."/>
            <person name="Strassman J."/>
            <person name="Sucgang R."/>
            <person name="Worley K."/>
            <person name="Schaap P."/>
        </authorList>
    </citation>
    <scope>NUCLEOTIDE SEQUENCE</scope>
    <source>
        <strain evidence="1">QSvi11</strain>
    </source>
</reference>
<accession>A0A8J4PJI9</accession>
<dbReference type="EMBL" id="AJWJ01000859">
    <property type="protein sequence ID" value="KAF2068740.1"/>
    <property type="molecule type" value="Genomic_DNA"/>
</dbReference>
<gene>
    <name evidence="1" type="ORF">CYY_009936</name>
</gene>
<comment type="caution">
    <text evidence="1">The sequence shown here is derived from an EMBL/GenBank/DDBJ whole genome shotgun (WGS) entry which is preliminary data.</text>
</comment>
<name>A0A8J4PJI9_9MYCE</name>
<evidence type="ECO:0000313" key="2">
    <source>
        <dbReference type="Proteomes" id="UP000695562"/>
    </source>
</evidence>
<dbReference type="AlphaFoldDB" id="A0A8J4PJI9"/>
<proteinExistence type="predicted"/>
<organism evidence="1 2">
    <name type="scientific">Polysphondylium violaceum</name>
    <dbReference type="NCBI Taxonomy" id="133409"/>
    <lineage>
        <taxon>Eukaryota</taxon>
        <taxon>Amoebozoa</taxon>
        <taxon>Evosea</taxon>
        <taxon>Eumycetozoa</taxon>
        <taxon>Dictyostelia</taxon>
        <taxon>Dictyosteliales</taxon>
        <taxon>Dictyosteliaceae</taxon>
        <taxon>Polysphondylium</taxon>
    </lineage>
</organism>
<evidence type="ECO:0000313" key="1">
    <source>
        <dbReference type="EMBL" id="KAF2068740.1"/>
    </source>
</evidence>
<sequence length="195" mass="23145">MDTLFFSVWRNTVFRRYIRILVCENLVINVDLQYLNDNHQYMSLLSDQERLDNNIYFKLLISTRDELNEYNDNPHKHLIDDIEHSHFNLRLNYNVVPAEENYIDCDKICDGVRRLLIYADENTRVRGKLPQSITEFNLNGDDDELYYMASFRNREIDAMVSGLPNLRKLVLPDNFSFANKVELPSFCKSITFSMK</sequence>
<dbReference type="Proteomes" id="UP000695562">
    <property type="component" value="Unassembled WGS sequence"/>
</dbReference>
<keyword evidence="2" id="KW-1185">Reference proteome</keyword>
<protein>
    <submittedName>
        <fullName evidence="1">Uncharacterized protein</fullName>
    </submittedName>
</protein>